<dbReference type="AlphaFoldDB" id="A0AAE1AGE2"/>
<dbReference type="Proteomes" id="UP001283361">
    <property type="component" value="Unassembled WGS sequence"/>
</dbReference>
<sequence length="123" mass="13397">MDASRSRCYTLEKVQHLFSNLGDSDEECLDSEEEAVISSSSDESGSDSDSSDRTTSSSRLDLEAQSDISAGSKSSDRNQDRDRSRSPVNQPSTSGLGNSNRGVRGRGAPWNSAYDVTQMRYSM</sequence>
<name>A0AAE1AGE2_9GAST</name>
<feature type="compositionally biased region" description="Polar residues" evidence="1">
    <location>
        <begin position="87"/>
        <end position="101"/>
    </location>
</feature>
<feature type="compositionally biased region" description="Acidic residues" evidence="1">
    <location>
        <begin position="23"/>
        <end position="35"/>
    </location>
</feature>
<evidence type="ECO:0000256" key="1">
    <source>
        <dbReference type="SAM" id="MobiDB-lite"/>
    </source>
</evidence>
<evidence type="ECO:0000313" key="3">
    <source>
        <dbReference type="Proteomes" id="UP001283361"/>
    </source>
</evidence>
<comment type="caution">
    <text evidence="2">The sequence shown here is derived from an EMBL/GenBank/DDBJ whole genome shotgun (WGS) entry which is preliminary data.</text>
</comment>
<dbReference type="EMBL" id="JAWDGP010001951">
    <property type="protein sequence ID" value="KAK3786611.1"/>
    <property type="molecule type" value="Genomic_DNA"/>
</dbReference>
<reference evidence="2" key="1">
    <citation type="journal article" date="2023" name="G3 (Bethesda)">
        <title>A reference genome for the long-term kleptoplast-retaining sea slug Elysia crispata morphotype clarki.</title>
        <authorList>
            <person name="Eastman K.E."/>
            <person name="Pendleton A.L."/>
            <person name="Shaikh M.A."/>
            <person name="Suttiyut T."/>
            <person name="Ogas R."/>
            <person name="Tomko P."/>
            <person name="Gavelis G."/>
            <person name="Widhalm J.R."/>
            <person name="Wisecaver J.H."/>
        </authorList>
    </citation>
    <scope>NUCLEOTIDE SEQUENCE</scope>
    <source>
        <strain evidence="2">ECLA1</strain>
    </source>
</reference>
<accession>A0AAE1AGE2</accession>
<organism evidence="2 3">
    <name type="scientific">Elysia crispata</name>
    <name type="common">lettuce slug</name>
    <dbReference type="NCBI Taxonomy" id="231223"/>
    <lineage>
        <taxon>Eukaryota</taxon>
        <taxon>Metazoa</taxon>
        <taxon>Spiralia</taxon>
        <taxon>Lophotrochozoa</taxon>
        <taxon>Mollusca</taxon>
        <taxon>Gastropoda</taxon>
        <taxon>Heterobranchia</taxon>
        <taxon>Euthyneura</taxon>
        <taxon>Panpulmonata</taxon>
        <taxon>Sacoglossa</taxon>
        <taxon>Placobranchoidea</taxon>
        <taxon>Plakobranchidae</taxon>
        <taxon>Elysia</taxon>
    </lineage>
</organism>
<feature type="compositionally biased region" description="Basic and acidic residues" evidence="1">
    <location>
        <begin position="74"/>
        <end position="85"/>
    </location>
</feature>
<gene>
    <name evidence="2" type="ORF">RRG08_027569</name>
</gene>
<keyword evidence="3" id="KW-1185">Reference proteome</keyword>
<protein>
    <submittedName>
        <fullName evidence="2">Uncharacterized protein</fullName>
    </submittedName>
</protein>
<feature type="region of interest" description="Disordered" evidence="1">
    <location>
        <begin position="21"/>
        <end position="123"/>
    </location>
</feature>
<proteinExistence type="predicted"/>
<evidence type="ECO:0000313" key="2">
    <source>
        <dbReference type="EMBL" id="KAK3786611.1"/>
    </source>
</evidence>